<comment type="caution">
    <text evidence="1">The sequence shown here is derived from an EMBL/GenBank/DDBJ whole genome shotgun (WGS) entry which is preliminary data.</text>
</comment>
<reference evidence="1 2" key="1">
    <citation type="journal article" date="2015" name="Stand. Genomic Sci.">
        <title>Genomic Encyclopedia of Bacterial and Archaeal Type Strains, Phase III: the genomes of soil and plant-associated and newly described type strains.</title>
        <authorList>
            <person name="Whitman W.B."/>
            <person name="Woyke T."/>
            <person name="Klenk H.P."/>
            <person name="Zhou Y."/>
            <person name="Lilburn T.G."/>
            <person name="Beck B.J."/>
            <person name="De Vos P."/>
            <person name="Vandamme P."/>
            <person name="Eisen J.A."/>
            <person name="Garrity G."/>
            <person name="Hugenholtz P."/>
            <person name="Kyrpides N.C."/>
        </authorList>
    </citation>
    <scope>NUCLEOTIDE SEQUENCE [LARGE SCALE GENOMIC DNA]</scope>
    <source>
        <strain evidence="1 2">A3</strain>
    </source>
</reference>
<evidence type="ECO:0000313" key="1">
    <source>
        <dbReference type="EMBL" id="TCO37650.1"/>
    </source>
</evidence>
<evidence type="ECO:0008006" key="3">
    <source>
        <dbReference type="Google" id="ProtNLM"/>
    </source>
</evidence>
<dbReference type="OrthoDB" id="9870774at2"/>
<protein>
    <recommendedName>
        <fullName evidence="3">DUF4304 domain-containing protein</fullName>
    </recommendedName>
</protein>
<sequence>MNNAEKVLVEQLAPALTGAGFKWLKAREMFVRKEPYGFSNLSWTSHSTNDEGGRLELGPVLGVRHDMVEDVVNELGLVYGDGNKKFTTTVTRGLGLFPFSEGRDDKQYIRLASADADIRRAASNIAAMLDGEGEKFFKQYSSLLECSRGLNHPIESKTHSLCNNFPRRAYYGVAAAFFAENSRVPELVRQYLEFAKGVQPNQYDQISKRLDQLLAIAQSKR</sequence>
<dbReference type="EMBL" id="SLWQ01000009">
    <property type="protein sequence ID" value="TCO37650.1"/>
    <property type="molecule type" value="Genomic_DNA"/>
</dbReference>
<evidence type="ECO:0000313" key="2">
    <source>
        <dbReference type="Proteomes" id="UP000294862"/>
    </source>
</evidence>
<gene>
    <name evidence="1" type="ORF">EV148_1092</name>
</gene>
<accession>A0A4V2S1S3</accession>
<dbReference type="AlphaFoldDB" id="A0A4V2S1S3"/>
<dbReference type="Proteomes" id="UP000294862">
    <property type="component" value="Unassembled WGS sequence"/>
</dbReference>
<organism evidence="1 2">
    <name type="scientific">Dokdonella fugitiva</name>
    <dbReference type="NCBI Taxonomy" id="328517"/>
    <lineage>
        <taxon>Bacteria</taxon>
        <taxon>Pseudomonadati</taxon>
        <taxon>Pseudomonadota</taxon>
        <taxon>Gammaproteobacteria</taxon>
        <taxon>Lysobacterales</taxon>
        <taxon>Rhodanobacteraceae</taxon>
        <taxon>Dokdonella</taxon>
    </lineage>
</organism>
<name>A0A4V2S1S3_9GAMM</name>
<proteinExistence type="predicted"/>
<keyword evidence="2" id="KW-1185">Reference proteome</keyword>
<dbReference type="RefSeq" id="WP_131999623.1">
    <property type="nucleotide sequence ID" value="NZ_JACGXM010000009.1"/>
</dbReference>